<dbReference type="PATRIC" id="fig|1612624.7.peg.5166"/>
<gene>
    <name evidence="1" type="ORF">ADU59_16200</name>
</gene>
<dbReference type="AlphaFoldDB" id="A0A1C7P0B1"/>
<evidence type="ECO:0000313" key="1">
    <source>
        <dbReference type="EMBL" id="OBZ94702.1"/>
    </source>
</evidence>
<dbReference type="RefSeq" id="WP_068955152.1">
    <property type="nucleotide sequence ID" value="NZ_LGLV01000009.1"/>
</dbReference>
<evidence type="ECO:0000313" key="2">
    <source>
        <dbReference type="Proteomes" id="UP000093111"/>
    </source>
</evidence>
<organism evidence="1 2">
    <name type="scientific">Pararhizobium polonicum</name>
    <dbReference type="NCBI Taxonomy" id="1612624"/>
    <lineage>
        <taxon>Bacteria</taxon>
        <taxon>Pseudomonadati</taxon>
        <taxon>Pseudomonadota</taxon>
        <taxon>Alphaproteobacteria</taxon>
        <taxon>Hyphomicrobiales</taxon>
        <taxon>Rhizobiaceae</taxon>
        <taxon>Rhizobium/Agrobacterium group</taxon>
        <taxon>Pararhizobium</taxon>
    </lineage>
</organism>
<dbReference type="STRING" id="1612624.ADU59_16200"/>
<keyword evidence="2" id="KW-1185">Reference proteome</keyword>
<sequence>MTENSTKARDQAESAFSRTQTQFMARNRTISEIDAVAAEREAKTLRLRELRLEKEAAAPVKAAVVRKSAKR</sequence>
<dbReference type="EMBL" id="LGLV01000009">
    <property type="protein sequence ID" value="OBZ94702.1"/>
    <property type="molecule type" value="Genomic_DNA"/>
</dbReference>
<name>A0A1C7P0B1_9HYPH</name>
<proteinExistence type="predicted"/>
<protein>
    <submittedName>
        <fullName evidence="1">Uncharacterized protein</fullName>
    </submittedName>
</protein>
<dbReference type="OrthoDB" id="8163684at2"/>
<dbReference type="Proteomes" id="UP000093111">
    <property type="component" value="Unassembled WGS sequence"/>
</dbReference>
<accession>A0A1C7P0B1</accession>
<comment type="caution">
    <text evidence="1">The sequence shown here is derived from an EMBL/GenBank/DDBJ whole genome shotgun (WGS) entry which is preliminary data.</text>
</comment>
<reference evidence="1 2" key="1">
    <citation type="journal article" date="2016" name="Syst. Appl. Microbiol.">
        <title>Pararhizobium polonicum sp. nov. isolated from tumors on stone fruit rootstocks.</title>
        <authorList>
            <person name="Pulawska J."/>
            <person name="Kuzmanovic N."/>
            <person name="Willems A."/>
            <person name="Pothier J.F."/>
        </authorList>
    </citation>
    <scope>NUCLEOTIDE SEQUENCE [LARGE SCALE GENOMIC DNA]</scope>
    <source>
        <strain evidence="1 2">F5.1</strain>
    </source>
</reference>